<feature type="domain" description="HMA" evidence="2">
    <location>
        <begin position="3"/>
        <end position="69"/>
    </location>
</feature>
<dbReference type="OrthoDB" id="9814359at2"/>
<dbReference type="InterPro" id="IPR006121">
    <property type="entry name" value="HMA_dom"/>
</dbReference>
<evidence type="ECO:0000256" key="1">
    <source>
        <dbReference type="ARBA" id="ARBA00022723"/>
    </source>
</evidence>
<gene>
    <name evidence="3" type="ORF">MGMO_21c00040</name>
</gene>
<evidence type="ECO:0000313" key="4">
    <source>
        <dbReference type="Proteomes" id="UP000017842"/>
    </source>
</evidence>
<protein>
    <submittedName>
        <fullName evidence="3">Copper chaperone</fullName>
    </submittedName>
</protein>
<accession>V5BZZ9</accession>
<dbReference type="Gene3D" id="3.30.70.100">
    <property type="match status" value="1"/>
</dbReference>
<dbReference type="EMBL" id="AYLO01000021">
    <property type="protein sequence ID" value="ESS73414.1"/>
    <property type="molecule type" value="Genomic_DNA"/>
</dbReference>
<dbReference type="Proteomes" id="UP000017842">
    <property type="component" value="Unassembled WGS sequence"/>
</dbReference>
<evidence type="ECO:0000313" key="3">
    <source>
        <dbReference type="EMBL" id="ESS73414.1"/>
    </source>
</evidence>
<dbReference type="CDD" id="cd00371">
    <property type="entry name" value="HMA"/>
    <property type="match status" value="1"/>
</dbReference>
<name>V5BZZ9_9GAMM</name>
<dbReference type="AlphaFoldDB" id="V5BZZ9"/>
<dbReference type="InterPro" id="IPR017969">
    <property type="entry name" value="Heavy-metal-associated_CS"/>
</dbReference>
<dbReference type="Pfam" id="PF00403">
    <property type="entry name" value="HMA"/>
    <property type="match status" value="1"/>
</dbReference>
<proteinExistence type="predicted"/>
<organism evidence="3 4">
    <name type="scientific">Methyloglobulus morosus KoM1</name>
    <dbReference type="NCBI Taxonomy" id="1116472"/>
    <lineage>
        <taxon>Bacteria</taxon>
        <taxon>Pseudomonadati</taxon>
        <taxon>Pseudomonadota</taxon>
        <taxon>Gammaproteobacteria</taxon>
        <taxon>Methylococcales</taxon>
        <taxon>Methylococcaceae</taxon>
        <taxon>Methyloglobulus</taxon>
    </lineage>
</organism>
<keyword evidence="1" id="KW-0479">Metal-binding</keyword>
<dbReference type="PROSITE" id="PS50846">
    <property type="entry name" value="HMA_2"/>
    <property type="match status" value="1"/>
</dbReference>
<dbReference type="GO" id="GO:0046872">
    <property type="term" value="F:metal ion binding"/>
    <property type="evidence" value="ECO:0007669"/>
    <property type="project" value="UniProtKB-KW"/>
</dbReference>
<dbReference type="RefSeq" id="WP_023493596.1">
    <property type="nucleotide sequence ID" value="NZ_AYLO01000021.1"/>
</dbReference>
<keyword evidence="4" id="KW-1185">Reference proteome</keyword>
<dbReference type="eggNOG" id="COG2608">
    <property type="taxonomic scope" value="Bacteria"/>
</dbReference>
<comment type="caution">
    <text evidence="3">The sequence shown here is derived from an EMBL/GenBank/DDBJ whole genome shotgun (WGS) entry which is preliminary data.</text>
</comment>
<dbReference type="STRING" id="1116472.MGMO_21c00040"/>
<evidence type="ECO:0000259" key="2">
    <source>
        <dbReference type="PROSITE" id="PS50846"/>
    </source>
</evidence>
<dbReference type="PROSITE" id="PS01047">
    <property type="entry name" value="HMA_1"/>
    <property type="match status" value="1"/>
</dbReference>
<dbReference type="InterPro" id="IPR036163">
    <property type="entry name" value="HMA_dom_sf"/>
</dbReference>
<sequence length="72" mass="7439">MIESASLTVTGMKCGGCENNVTTKLMSIGGVKSAIASSKDKEVNVEFEPDKTDLTAIAKAIVEAGYTVVGDI</sequence>
<reference evidence="3 4" key="1">
    <citation type="journal article" date="2013" name="Genome Announc.">
        <title>Draft Genome Sequence of the Methanotrophic Gammaproteobacterium Methyloglobulus morosus DSM 22980 Strain KoM1.</title>
        <authorList>
            <person name="Poehlein A."/>
            <person name="Deutzmann J.S."/>
            <person name="Daniel R."/>
            <person name="Simeonova D.D."/>
        </authorList>
    </citation>
    <scope>NUCLEOTIDE SEQUENCE [LARGE SCALE GENOMIC DNA]</scope>
    <source>
        <strain evidence="3 4">KoM1</strain>
    </source>
</reference>
<dbReference type="SUPFAM" id="SSF55008">
    <property type="entry name" value="HMA, heavy metal-associated domain"/>
    <property type="match status" value="1"/>
</dbReference>